<dbReference type="Pfam" id="PF00014">
    <property type="entry name" value="Kunitz_BPTI"/>
    <property type="match status" value="1"/>
</dbReference>
<keyword evidence="2" id="KW-0722">Serine protease inhibitor</keyword>
<feature type="non-terminal residue" evidence="6">
    <location>
        <position position="1"/>
    </location>
</feature>
<dbReference type="PANTHER" id="PTHR10083">
    <property type="entry name" value="KUNITZ-TYPE PROTEASE INHIBITOR-RELATED"/>
    <property type="match status" value="1"/>
</dbReference>
<feature type="transmembrane region" description="Helical" evidence="4">
    <location>
        <begin position="21"/>
        <end position="38"/>
    </location>
</feature>
<dbReference type="InterPro" id="IPR002223">
    <property type="entry name" value="Kunitz_BPTI"/>
</dbReference>
<sequence length="145" mass="16726">DIKSHLEILKTDQIFKMIIKISFFLLIIAIFQLITIAADTPEDEDLNYIRRIANKCKSLGKCPNVSVKKHPKLKHCYKKVVGGSGKENLIKYYYDARTKNCKGFQYKGKGGNKNKFNSMNECVTKCKEAISRYVRVLNKNLNLFK</sequence>
<keyword evidence="4" id="KW-0472">Membrane</keyword>
<keyword evidence="1" id="KW-0646">Protease inhibitor</keyword>
<dbReference type="AlphaFoldDB" id="Q66TW1"/>
<evidence type="ECO:0000256" key="2">
    <source>
        <dbReference type="ARBA" id="ARBA00022900"/>
    </source>
</evidence>
<dbReference type="Gene3D" id="4.10.410.10">
    <property type="entry name" value="Pancreatic trypsin inhibitor Kunitz domain"/>
    <property type="match status" value="1"/>
</dbReference>
<dbReference type="EMBL" id="AY603644">
    <property type="protein sequence ID" value="AAU06552.1"/>
    <property type="molecule type" value="mRNA"/>
</dbReference>
<accession>Q66TW1</accession>
<evidence type="ECO:0000259" key="5">
    <source>
        <dbReference type="PROSITE" id="PS50279"/>
    </source>
</evidence>
<name>Q66TW1_CULSO</name>
<keyword evidence="4" id="KW-0812">Transmembrane</keyword>
<dbReference type="SMART" id="SM00131">
    <property type="entry name" value="KU"/>
    <property type="match status" value="1"/>
</dbReference>
<proteinExistence type="evidence at transcript level"/>
<keyword evidence="3" id="KW-1015">Disulfide bond</keyword>
<keyword evidence="4" id="KW-1133">Transmembrane helix</keyword>
<dbReference type="PROSITE" id="PS50279">
    <property type="entry name" value="BPTI_KUNITZ_2"/>
    <property type="match status" value="1"/>
</dbReference>
<dbReference type="PANTHER" id="PTHR10083:SF374">
    <property type="entry name" value="BPTI_KUNITZ INHIBITOR DOMAIN-CONTAINING PROTEIN"/>
    <property type="match status" value="1"/>
</dbReference>
<organism evidence="6">
    <name type="scientific">Culicoides sonorensis</name>
    <name type="common">Biting midge</name>
    <dbReference type="NCBI Taxonomy" id="179676"/>
    <lineage>
        <taxon>Eukaryota</taxon>
        <taxon>Metazoa</taxon>
        <taxon>Ecdysozoa</taxon>
        <taxon>Arthropoda</taxon>
        <taxon>Hexapoda</taxon>
        <taxon>Insecta</taxon>
        <taxon>Pterygota</taxon>
        <taxon>Neoptera</taxon>
        <taxon>Endopterygota</taxon>
        <taxon>Diptera</taxon>
        <taxon>Nematocera</taxon>
        <taxon>Chironomoidea</taxon>
        <taxon>Ceratopogonidae</taxon>
        <taxon>Ceratopogoninae</taxon>
        <taxon>Culicoides</taxon>
        <taxon>Monoculicoides</taxon>
    </lineage>
</organism>
<reference evidence="6" key="1">
    <citation type="journal article" date="2005" name="Insect Mol. Biol.">
        <title>Midgut and salivary gland transcriptomes of the arbovirus vector Culicoides sonorensis (Diptera: Ceratopogonidae).</title>
        <authorList>
            <person name="Campbell C.L."/>
            <person name="Vandyke K.A."/>
            <person name="Letchworth G.J."/>
            <person name="Drolet B.S."/>
            <person name="Hanekamp T."/>
            <person name="Wilson W.C."/>
        </authorList>
    </citation>
    <scope>NUCLEOTIDE SEQUENCE</scope>
</reference>
<feature type="domain" description="BPTI/Kunitz inhibitor" evidence="5">
    <location>
        <begin position="76"/>
        <end position="126"/>
    </location>
</feature>
<protein>
    <submittedName>
        <fullName evidence="6">Kunitz protease inhibitor</fullName>
    </submittedName>
</protein>
<evidence type="ECO:0000256" key="4">
    <source>
        <dbReference type="SAM" id="Phobius"/>
    </source>
</evidence>
<evidence type="ECO:0000313" key="6">
    <source>
        <dbReference type="EMBL" id="AAU06552.1"/>
    </source>
</evidence>
<dbReference type="SUPFAM" id="SSF57362">
    <property type="entry name" value="BPTI-like"/>
    <property type="match status" value="1"/>
</dbReference>
<dbReference type="GO" id="GO:0004867">
    <property type="term" value="F:serine-type endopeptidase inhibitor activity"/>
    <property type="evidence" value="ECO:0007669"/>
    <property type="project" value="UniProtKB-KW"/>
</dbReference>
<dbReference type="InterPro" id="IPR036880">
    <property type="entry name" value="Kunitz_BPTI_sf"/>
</dbReference>
<evidence type="ECO:0000256" key="1">
    <source>
        <dbReference type="ARBA" id="ARBA00022690"/>
    </source>
</evidence>
<dbReference type="GO" id="GO:0005615">
    <property type="term" value="C:extracellular space"/>
    <property type="evidence" value="ECO:0007669"/>
    <property type="project" value="TreeGrafter"/>
</dbReference>
<evidence type="ECO:0000256" key="3">
    <source>
        <dbReference type="ARBA" id="ARBA00023157"/>
    </source>
</evidence>
<dbReference type="MEROPS" id="I02.968"/>
<dbReference type="CDD" id="cd22593">
    <property type="entry name" value="Kunitz_conkunitzin"/>
    <property type="match status" value="1"/>
</dbReference>
<dbReference type="InterPro" id="IPR050098">
    <property type="entry name" value="TFPI/VKTCI-like"/>
</dbReference>